<dbReference type="EMBL" id="CP015772">
    <property type="protein sequence ID" value="ANH83018.1"/>
    <property type="molecule type" value="Genomic_DNA"/>
</dbReference>
<evidence type="ECO:0000259" key="1">
    <source>
        <dbReference type="Pfam" id="PF01261"/>
    </source>
</evidence>
<proteinExistence type="predicted"/>
<dbReference type="AlphaFoldDB" id="A0A1A9I5R8"/>
<dbReference type="PANTHER" id="PTHR12110">
    <property type="entry name" value="HYDROXYPYRUVATE ISOMERASE"/>
    <property type="match status" value="1"/>
</dbReference>
<dbReference type="Gene3D" id="3.20.20.150">
    <property type="entry name" value="Divalent-metal-dependent TIM barrel enzymes"/>
    <property type="match status" value="1"/>
</dbReference>
<dbReference type="GO" id="GO:0016853">
    <property type="term" value="F:isomerase activity"/>
    <property type="evidence" value="ECO:0007669"/>
    <property type="project" value="UniProtKB-KW"/>
</dbReference>
<protein>
    <submittedName>
        <fullName evidence="2">Xylose isomerase</fullName>
    </submittedName>
</protein>
<dbReference type="SUPFAM" id="SSF51658">
    <property type="entry name" value="Xylose isomerase-like"/>
    <property type="match status" value="1"/>
</dbReference>
<sequence>MGFQEVLKPVSIHFILQNMTYKKEAIGVQLWSVKNDLATDFEGTLQALACKGFSYAEAAGYSPEARTVLGVKPGLLKRRADALGLDLISLHANAASDTIELLLEDGAALRIKYIICSMFPDERRTVDSYKEIAETYNKLGRIAKKAGIQLGYHNHHFEFEAVNGTLPFDTLLSHTDPELVVFELDLGWVVQAGHDPDAFIQRYPGRFPLWHLRDVDAGGQPVNAGDGIVDFPAVFRQKEQAGMLYSIIETPSAAQNGLERVAASYNYFEKKRLCV</sequence>
<dbReference type="STRING" id="1176587.A8C56_20330"/>
<dbReference type="InterPro" id="IPR036237">
    <property type="entry name" value="Xyl_isomerase-like_sf"/>
</dbReference>
<keyword evidence="2" id="KW-0413">Isomerase</keyword>
<dbReference type="KEGG" id="nia:A8C56_20330"/>
<accession>A0A1A9I5R8</accession>
<dbReference type="PANTHER" id="PTHR12110:SF41">
    <property type="entry name" value="INOSOSE DEHYDRATASE"/>
    <property type="match status" value="1"/>
</dbReference>
<name>A0A1A9I5R8_9BACT</name>
<keyword evidence="3" id="KW-1185">Reference proteome</keyword>
<dbReference type="Proteomes" id="UP000077667">
    <property type="component" value="Chromosome"/>
</dbReference>
<dbReference type="Pfam" id="PF01261">
    <property type="entry name" value="AP_endonuc_2"/>
    <property type="match status" value="1"/>
</dbReference>
<reference evidence="2 3" key="1">
    <citation type="submission" date="2016-05" db="EMBL/GenBank/DDBJ databases">
        <title>Niabella ginsenosidivorans BS26 whole genome sequencing.</title>
        <authorList>
            <person name="Im W.T."/>
            <person name="Siddiqi M.Z."/>
        </authorList>
    </citation>
    <scope>NUCLEOTIDE SEQUENCE [LARGE SCALE GENOMIC DNA]</scope>
    <source>
        <strain evidence="2 3">BS26</strain>
    </source>
</reference>
<evidence type="ECO:0000313" key="2">
    <source>
        <dbReference type="EMBL" id="ANH83018.1"/>
    </source>
</evidence>
<dbReference type="InterPro" id="IPR050312">
    <property type="entry name" value="IolE/XylAMocC-like"/>
</dbReference>
<feature type="domain" description="Xylose isomerase-like TIM barrel" evidence="1">
    <location>
        <begin position="94"/>
        <end position="259"/>
    </location>
</feature>
<evidence type="ECO:0000313" key="3">
    <source>
        <dbReference type="Proteomes" id="UP000077667"/>
    </source>
</evidence>
<gene>
    <name evidence="2" type="ORF">A8C56_20330</name>
</gene>
<organism evidence="2 3">
    <name type="scientific">Niabella ginsenosidivorans</name>
    <dbReference type="NCBI Taxonomy" id="1176587"/>
    <lineage>
        <taxon>Bacteria</taxon>
        <taxon>Pseudomonadati</taxon>
        <taxon>Bacteroidota</taxon>
        <taxon>Chitinophagia</taxon>
        <taxon>Chitinophagales</taxon>
        <taxon>Chitinophagaceae</taxon>
        <taxon>Niabella</taxon>
    </lineage>
</organism>
<dbReference type="InterPro" id="IPR013022">
    <property type="entry name" value="Xyl_isomerase-like_TIM-brl"/>
</dbReference>